<keyword evidence="4" id="KW-1185">Reference proteome</keyword>
<reference evidence="2" key="1">
    <citation type="submission" date="2021-02" db="EMBL/GenBank/DDBJ databases">
        <authorList>
            <person name="Nowell W R."/>
        </authorList>
    </citation>
    <scope>NUCLEOTIDE SEQUENCE</scope>
</reference>
<dbReference type="EMBL" id="CAJOBC010004052">
    <property type="protein sequence ID" value="CAF3812584.1"/>
    <property type="molecule type" value="Genomic_DNA"/>
</dbReference>
<name>A0A814JV48_9BILA</name>
<feature type="region of interest" description="Disordered" evidence="1">
    <location>
        <begin position="1"/>
        <end position="25"/>
    </location>
</feature>
<accession>A0A814JV48</accession>
<protein>
    <submittedName>
        <fullName evidence="2">Uncharacterized protein</fullName>
    </submittedName>
</protein>
<dbReference type="EMBL" id="CAJNOQ010004052">
    <property type="protein sequence ID" value="CAF1042454.1"/>
    <property type="molecule type" value="Genomic_DNA"/>
</dbReference>
<dbReference type="Proteomes" id="UP000681722">
    <property type="component" value="Unassembled WGS sequence"/>
</dbReference>
<proteinExistence type="predicted"/>
<organism evidence="2 4">
    <name type="scientific">Didymodactylos carnosus</name>
    <dbReference type="NCBI Taxonomy" id="1234261"/>
    <lineage>
        <taxon>Eukaryota</taxon>
        <taxon>Metazoa</taxon>
        <taxon>Spiralia</taxon>
        <taxon>Gnathifera</taxon>
        <taxon>Rotifera</taxon>
        <taxon>Eurotatoria</taxon>
        <taxon>Bdelloidea</taxon>
        <taxon>Philodinida</taxon>
        <taxon>Philodinidae</taxon>
        <taxon>Didymodactylos</taxon>
    </lineage>
</organism>
<dbReference type="OrthoDB" id="10052498at2759"/>
<gene>
    <name evidence="2" type="ORF">GPM918_LOCUS15849</name>
    <name evidence="3" type="ORF">SRO942_LOCUS15849</name>
</gene>
<evidence type="ECO:0000256" key="1">
    <source>
        <dbReference type="SAM" id="MobiDB-lite"/>
    </source>
</evidence>
<evidence type="ECO:0000313" key="3">
    <source>
        <dbReference type="EMBL" id="CAF3812584.1"/>
    </source>
</evidence>
<feature type="compositionally biased region" description="Basic and acidic residues" evidence="1">
    <location>
        <begin position="1"/>
        <end position="24"/>
    </location>
</feature>
<evidence type="ECO:0000313" key="2">
    <source>
        <dbReference type="EMBL" id="CAF1042454.1"/>
    </source>
</evidence>
<evidence type="ECO:0000313" key="4">
    <source>
        <dbReference type="Proteomes" id="UP000663829"/>
    </source>
</evidence>
<dbReference type="AlphaFoldDB" id="A0A814JV48"/>
<sequence length="233" mass="27341">MREITRERERQERKCQQTEQKVNESRNVVKGYTRDIDRLNNNSKEIEKQFNAARDKQDILSSEHCAEADKKRENNYKLADAKDKLNARRAEIQKATVNINLKANQMRIIQRNAPATNNRTRTREKAKKTQATIENDGIVYRDAFTIISSKFVFFCTSTFNSYRQFHNDKDRLTSTIEYLIDNELIYQSSDKNRFINGTRSSYAMATPNQIERNNLAREALTKLNLNINGYEKL</sequence>
<comment type="caution">
    <text evidence="2">The sequence shown here is derived from an EMBL/GenBank/DDBJ whole genome shotgun (WGS) entry which is preliminary data.</text>
</comment>
<dbReference type="Proteomes" id="UP000663829">
    <property type="component" value="Unassembled WGS sequence"/>
</dbReference>